<sequence>MIVKLAGESIAGDNGDAPPADRNFSQKDRASSTLLHHLSSDPHQNLIISCILLVQWKLGIMDPQLLLFRRQYFQLHEPDFLAWPPKQLLKDSSVQAWLYAKLFNSEKNSYLPAERYQFRILKPLVSRIEQAIEDPEEDEISDDLMSHLSTLIASDLPGELIAAQQKSYVTFTCLPPEVSTIDEDYRSEPTVTLLERRNLISGSLTTGFRTWEAALHLGSYLLSPRGQSYIRGKSVLELGAGTGFLAILAAKHLDAKHVTTTDGDESVVEALKENLFLNALDDDKKVITSVLRWGHGLKGTWVEEDCEEWPYDVVIGADIVSNIYGMLRSMTDFKQTYEKTAITALVGTLRMLFDLRPTLQVLISGAVRNADTFETFRQACLRSKFDVNEVDFEPKPIHQQISLFYAKAVPLKILSITKPDQ</sequence>
<protein>
    <submittedName>
        <fullName evidence="1">Protein-lysine N-methyltransferase EFM3</fullName>
    </submittedName>
</protein>
<dbReference type="SUPFAM" id="SSF53335">
    <property type="entry name" value="S-adenosyl-L-methionine-dependent methyltransferases"/>
    <property type="match status" value="1"/>
</dbReference>
<keyword evidence="2" id="KW-1185">Reference proteome</keyword>
<dbReference type="EMBL" id="JABCIY010000058">
    <property type="protein sequence ID" value="KAF7194639.1"/>
    <property type="molecule type" value="Genomic_DNA"/>
</dbReference>
<gene>
    <name evidence="1" type="ORF">HII31_04145</name>
</gene>
<dbReference type="GO" id="GO:0005737">
    <property type="term" value="C:cytoplasm"/>
    <property type="evidence" value="ECO:0007669"/>
    <property type="project" value="TreeGrafter"/>
</dbReference>
<keyword evidence="1" id="KW-0808">Transferase</keyword>
<dbReference type="Pfam" id="PF10294">
    <property type="entry name" value="Methyltransf_16"/>
    <property type="match status" value="1"/>
</dbReference>
<dbReference type="PANTHER" id="PTHR14614:SF130">
    <property type="entry name" value="PROTEIN-LYSINE N-METHYLTRANSFERASE EEF2KMT"/>
    <property type="match status" value="1"/>
</dbReference>
<proteinExistence type="predicted"/>
<name>A0A8H6VNG7_9PEZI</name>
<dbReference type="AlphaFoldDB" id="A0A8H6VNG7"/>
<evidence type="ECO:0000313" key="1">
    <source>
        <dbReference type="EMBL" id="KAF7194639.1"/>
    </source>
</evidence>
<evidence type="ECO:0000313" key="2">
    <source>
        <dbReference type="Proteomes" id="UP000660729"/>
    </source>
</evidence>
<dbReference type="Gene3D" id="3.40.50.150">
    <property type="entry name" value="Vaccinia Virus protein VP39"/>
    <property type="match status" value="1"/>
</dbReference>
<comment type="caution">
    <text evidence="1">The sequence shown here is derived from an EMBL/GenBank/DDBJ whole genome shotgun (WGS) entry which is preliminary data.</text>
</comment>
<dbReference type="GO" id="GO:0008757">
    <property type="term" value="F:S-adenosylmethionine-dependent methyltransferase activity"/>
    <property type="evidence" value="ECO:0007669"/>
    <property type="project" value="UniProtKB-ARBA"/>
</dbReference>
<keyword evidence="1" id="KW-0489">Methyltransferase</keyword>
<reference evidence="1" key="1">
    <citation type="submission" date="2020-04" db="EMBL/GenBank/DDBJ databases">
        <title>Draft genome resource of the tomato pathogen Pseudocercospora fuligena.</title>
        <authorList>
            <person name="Zaccaron A."/>
        </authorList>
    </citation>
    <scope>NUCLEOTIDE SEQUENCE</scope>
    <source>
        <strain evidence="1">PF001</strain>
    </source>
</reference>
<dbReference type="CDD" id="cd02440">
    <property type="entry name" value="AdoMet_MTases"/>
    <property type="match status" value="1"/>
</dbReference>
<dbReference type="InterPro" id="IPR019410">
    <property type="entry name" value="Methyltransf_16"/>
</dbReference>
<dbReference type="Proteomes" id="UP000660729">
    <property type="component" value="Unassembled WGS sequence"/>
</dbReference>
<dbReference type="InterPro" id="IPR029063">
    <property type="entry name" value="SAM-dependent_MTases_sf"/>
</dbReference>
<dbReference type="GO" id="GO:0032259">
    <property type="term" value="P:methylation"/>
    <property type="evidence" value="ECO:0007669"/>
    <property type="project" value="UniProtKB-KW"/>
</dbReference>
<dbReference type="OrthoDB" id="194386at2759"/>
<dbReference type="PANTHER" id="PTHR14614">
    <property type="entry name" value="HEPATOCELLULAR CARCINOMA-ASSOCIATED ANTIGEN"/>
    <property type="match status" value="1"/>
</dbReference>
<organism evidence="1 2">
    <name type="scientific">Pseudocercospora fuligena</name>
    <dbReference type="NCBI Taxonomy" id="685502"/>
    <lineage>
        <taxon>Eukaryota</taxon>
        <taxon>Fungi</taxon>
        <taxon>Dikarya</taxon>
        <taxon>Ascomycota</taxon>
        <taxon>Pezizomycotina</taxon>
        <taxon>Dothideomycetes</taxon>
        <taxon>Dothideomycetidae</taxon>
        <taxon>Mycosphaerellales</taxon>
        <taxon>Mycosphaerellaceae</taxon>
        <taxon>Pseudocercospora</taxon>
    </lineage>
</organism>
<accession>A0A8H6VNG7</accession>